<organism evidence="3 4">
    <name type="scientific">Oopsacas minuta</name>
    <dbReference type="NCBI Taxonomy" id="111878"/>
    <lineage>
        <taxon>Eukaryota</taxon>
        <taxon>Metazoa</taxon>
        <taxon>Porifera</taxon>
        <taxon>Hexactinellida</taxon>
        <taxon>Hexasterophora</taxon>
        <taxon>Lyssacinosida</taxon>
        <taxon>Leucopsacidae</taxon>
        <taxon>Oopsacas</taxon>
    </lineage>
</organism>
<sequence length="363" mass="40159">MEEDEVCYNSAVTSEPKDSNSNPSNSEDKETDIILDEPSKSHALEIELSSLSESAVVEKIVIGMTPDKDHARVSSGDDEFISILDSESNSDSNLNEIELEQQLEQASNPQEEVINLNYRLDSPIPKPDISLEDSNSNYSPPMASSSSSSNDALYPIATPPLARSSRNTYVDSTDLSRGQLVWAKVSGFRFWPGLLVDVSSATNLPSKLRTPYREGWLLVHFFGTYDYAWVPPKSCILGLSEAKRYENEGTTPAGFSVVPQVLESGSDTDSIISVGSSEDKPKTGKRKYSSKDIAVVSIKKMKLSDYQMSSSSQGSTSTEINKLKMERKKRCELVMKRLGLAPPDKYLGRKLPEKINTEIDYEQ</sequence>
<dbReference type="CDD" id="cd05162">
    <property type="entry name" value="PWWP"/>
    <property type="match status" value="1"/>
</dbReference>
<evidence type="ECO:0000256" key="1">
    <source>
        <dbReference type="SAM" id="MobiDB-lite"/>
    </source>
</evidence>
<dbReference type="PANTHER" id="PTHR10688:SF5">
    <property type="entry name" value="PWWP DOMAIN-CONTAINING PROTEIN 1-RELATED"/>
    <property type="match status" value="1"/>
</dbReference>
<feature type="compositionally biased region" description="Low complexity" evidence="1">
    <location>
        <begin position="134"/>
        <end position="150"/>
    </location>
</feature>
<evidence type="ECO:0000313" key="4">
    <source>
        <dbReference type="Proteomes" id="UP001165289"/>
    </source>
</evidence>
<dbReference type="InterPro" id="IPR052657">
    <property type="entry name" value="PDP_family_Arabidopsis"/>
</dbReference>
<dbReference type="PROSITE" id="PS50812">
    <property type="entry name" value="PWWP"/>
    <property type="match status" value="1"/>
</dbReference>
<dbReference type="EMBL" id="JAKMXF010000022">
    <property type="protein sequence ID" value="KAI6660889.1"/>
    <property type="molecule type" value="Genomic_DNA"/>
</dbReference>
<accession>A0AAV7KL40</accession>
<name>A0AAV7KL40_9METZ</name>
<dbReference type="Gene3D" id="2.30.30.140">
    <property type="match status" value="1"/>
</dbReference>
<feature type="region of interest" description="Disordered" evidence="1">
    <location>
        <begin position="1"/>
        <end position="31"/>
    </location>
</feature>
<protein>
    <submittedName>
        <fullName evidence="3">Oxidoreductase GLYR1</fullName>
    </submittedName>
</protein>
<feature type="region of interest" description="Disordered" evidence="1">
    <location>
        <begin position="125"/>
        <end position="151"/>
    </location>
</feature>
<gene>
    <name evidence="3" type="ORF">LOD99_13613</name>
</gene>
<comment type="caution">
    <text evidence="3">The sequence shown here is derived from an EMBL/GenBank/DDBJ whole genome shotgun (WGS) entry which is preliminary data.</text>
</comment>
<dbReference type="SUPFAM" id="SSF63748">
    <property type="entry name" value="Tudor/PWWP/MBT"/>
    <property type="match status" value="1"/>
</dbReference>
<proteinExistence type="predicted"/>
<evidence type="ECO:0000259" key="2">
    <source>
        <dbReference type="PROSITE" id="PS50812"/>
    </source>
</evidence>
<dbReference type="PANTHER" id="PTHR10688">
    <property type="entry name" value="PWWP DOMAIN-CONTAINING PROTEIN"/>
    <property type="match status" value="1"/>
</dbReference>
<dbReference type="InterPro" id="IPR000313">
    <property type="entry name" value="PWWP_dom"/>
</dbReference>
<dbReference type="Pfam" id="PF00855">
    <property type="entry name" value="PWWP"/>
    <property type="match status" value="1"/>
</dbReference>
<dbReference type="Proteomes" id="UP001165289">
    <property type="component" value="Unassembled WGS sequence"/>
</dbReference>
<dbReference type="SMART" id="SM00293">
    <property type="entry name" value="PWWP"/>
    <property type="match status" value="1"/>
</dbReference>
<keyword evidence="4" id="KW-1185">Reference proteome</keyword>
<dbReference type="AlphaFoldDB" id="A0AAV7KL40"/>
<reference evidence="3 4" key="1">
    <citation type="journal article" date="2023" name="BMC Biol.">
        <title>The compact genome of the sponge Oopsacas minuta (Hexactinellida) is lacking key metazoan core genes.</title>
        <authorList>
            <person name="Santini S."/>
            <person name="Schenkelaars Q."/>
            <person name="Jourda C."/>
            <person name="Duchesne M."/>
            <person name="Belahbib H."/>
            <person name="Rocher C."/>
            <person name="Selva M."/>
            <person name="Riesgo A."/>
            <person name="Vervoort M."/>
            <person name="Leys S.P."/>
            <person name="Kodjabachian L."/>
            <person name="Le Bivic A."/>
            <person name="Borchiellini C."/>
            <person name="Claverie J.M."/>
            <person name="Renard E."/>
        </authorList>
    </citation>
    <scope>NUCLEOTIDE SEQUENCE [LARGE SCALE GENOMIC DNA]</scope>
    <source>
        <strain evidence="3">SPO-2</strain>
    </source>
</reference>
<evidence type="ECO:0000313" key="3">
    <source>
        <dbReference type="EMBL" id="KAI6660889.1"/>
    </source>
</evidence>
<feature type="domain" description="PWWP" evidence="2">
    <location>
        <begin position="177"/>
        <end position="241"/>
    </location>
</feature>